<dbReference type="Proteomes" id="UP001195965">
    <property type="component" value="Chromosome"/>
</dbReference>
<protein>
    <submittedName>
        <fullName evidence="1">Lipocalin-like domain-containing protein</fullName>
    </submittedName>
</protein>
<sequence length="400" mass="44713">MTKAHFWTRSRPSMACCTGFIFLLLPLLLLSPFAARANELPPAVLPLQPTPRVQVTPQHPLQFPNAYGSHPKFPIEWWYITGWLKNRAGHPFGFQLTFFRVRPNKVWANPSAFNPHQLIFAEAAISDPDVGHLLTAQRIARAGLGLAGADRDHTQVWIRHWFLRQTPDGYHAEIQGKNMGYALQFQQTQPPLLEGPLGISQKGPNPHNASYYYSIPHLQVSGQLRIQGKTEAVKGEAWLDHEWSAAYLPPSAVGWDWLGLNLDHGGALMLFMMRRADGSPLWLSATQRLGNGQVQYFHAGQIHMQATGWWRSPQTGIRYPVRWRIQVGKQDFTVTPLMDNQEFNASHSSGTLYWEGAVRAIHQGKILGKGYLEMTGYGGRLALGTAPDSAASARPHGSKP</sequence>
<evidence type="ECO:0000313" key="2">
    <source>
        <dbReference type="Proteomes" id="UP001195965"/>
    </source>
</evidence>
<keyword evidence="2" id="KW-1185">Reference proteome</keyword>
<name>A0ACD5HF06_9PROT</name>
<dbReference type="EMBL" id="CP127526">
    <property type="protein sequence ID" value="XRI72496.1"/>
    <property type="molecule type" value="Genomic_DNA"/>
</dbReference>
<organism evidence="1 2">
    <name type="scientific">Acidithiobacillus montserratensis</name>
    <dbReference type="NCBI Taxonomy" id="2729135"/>
    <lineage>
        <taxon>Bacteria</taxon>
        <taxon>Pseudomonadati</taxon>
        <taxon>Pseudomonadota</taxon>
        <taxon>Acidithiobacillia</taxon>
        <taxon>Acidithiobacillales</taxon>
        <taxon>Acidithiobacillaceae</taxon>
        <taxon>Acidithiobacillus</taxon>
    </lineage>
</organism>
<reference evidence="1 2" key="1">
    <citation type="journal article" date="2021" name="ISME J.">
        <title>Genomic evolution of the class Acidithiobacillia: deep-branching Proteobacteria living in extreme acidic conditions.</title>
        <authorList>
            <person name="Moya-Beltran A."/>
            <person name="Beard S."/>
            <person name="Rojas-Villalobos C."/>
            <person name="Issotta F."/>
            <person name="Gallardo Y."/>
            <person name="Ulloa R."/>
            <person name="Giaveno A."/>
            <person name="Degli Esposti M."/>
            <person name="Johnson D.B."/>
            <person name="Quatrini R."/>
        </authorList>
    </citation>
    <scope>NUCLEOTIDE SEQUENCE [LARGE SCALE GENOMIC DNA]</scope>
    <source>
        <strain evidence="1 2">GG1-14</strain>
    </source>
</reference>
<accession>A0ACD5HF06</accession>
<proteinExistence type="predicted"/>
<evidence type="ECO:0000313" key="1">
    <source>
        <dbReference type="EMBL" id="XRI72496.1"/>
    </source>
</evidence>
<gene>
    <name evidence="1" type="ORF">HHS34_008555</name>
</gene>